<keyword evidence="2" id="KW-1185">Reference proteome</keyword>
<evidence type="ECO:0000313" key="1">
    <source>
        <dbReference type="EMBL" id="RZU31046.1"/>
    </source>
</evidence>
<proteinExistence type="predicted"/>
<name>A0A4V6MFJ6_9ACTN</name>
<comment type="caution">
    <text evidence="1">The sequence shown here is derived from an EMBL/GenBank/DDBJ whole genome shotgun (WGS) entry which is preliminary data.</text>
</comment>
<sequence length="194" mass="20217">MAEQLSRTHPLEAWLPAFAELSGAVRISAEPFVPMTVLRADPATAGDVRIRGAALPTAPGSWASAGAGWLIWLGPDEWLLTGPGAAPEALEEELRTLLRPVGGSAADVSAQRIGIRLGGPRARQVLAKGCSIDLHPRVFTPGQSAQTTLGQAGVLLLALGEDEFAVLVRSSFGGYLASWLLDASLEYAAPALTS</sequence>
<dbReference type="Pfam" id="PF04268">
    <property type="entry name" value="SoxG"/>
    <property type="match status" value="1"/>
</dbReference>
<organism evidence="1 2">
    <name type="scientific">Blastococcus saxobsidens</name>
    <dbReference type="NCBI Taxonomy" id="138336"/>
    <lineage>
        <taxon>Bacteria</taxon>
        <taxon>Bacillati</taxon>
        <taxon>Actinomycetota</taxon>
        <taxon>Actinomycetes</taxon>
        <taxon>Geodermatophilales</taxon>
        <taxon>Geodermatophilaceae</taxon>
        <taxon>Blastococcus</taxon>
    </lineage>
</organism>
<dbReference type="InterPro" id="IPR027266">
    <property type="entry name" value="TrmE/GcvT-like"/>
</dbReference>
<protein>
    <submittedName>
        <fullName evidence="1">Sarcosine oxidase subunit gamma</fullName>
    </submittedName>
</protein>
<dbReference type="InterPro" id="IPR007375">
    <property type="entry name" value="SoxG"/>
</dbReference>
<reference evidence="1 2" key="1">
    <citation type="submission" date="2019-02" db="EMBL/GenBank/DDBJ databases">
        <title>Sequencing the genomes of 1000 actinobacteria strains.</title>
        <authorList>
            <person name="Klenk H.-P."/>
        </authorList>
    </citation>
    <scope>NUCLEOTIDE SEQUENCE [LARGE SCALE GENOMIC DNA]</scope>
    <source>
        <strain evidence="1 2">DSM 44509</strain>
    </source>
</reference>
<dbReference type="EMBL" id="SHKV01000001">
    <property type="protein sequence ID" value="RZU31046.1"/>
    <property type="molecule type" value="Genomic_DNA"/>
</dbReference>
<dbReference type="AlphaFoldDB" id="A0A4V6MFJ6"/>
<gene>
    <name evidence="1" type="ORF">BKA19_0690</name>
</gene>
<evidence type="ECO:0000313" key="2">
    <source>
        <dbReference type="Proteomes" id="UP000292507"/>
    </source>
</evidence>
<dbReference type="Gene3D" id="3.30.1360.120">
    <property type="entry name" value="Probable tRNA modification gtpase trme, domain 1"/>
    <property type="match status" value="1"/>
</dbReference>
<dbReference type="SUPFAM" id="SSF103025">
    <property type="entry name" value="Folate-binding domain"/>
    <property type="match status" value="1"/>
</dbReference>
<accession>A0A4V6MFJ6</accession>
<dbReference type="Gene3D" id="3.30.70.1520">
    <property type="entry name" value="Heterotetrameric sarcosine oxidase"/>
    <property type="match status" value="1"/>
</dbReference>
<dbReference type="Proteomes" id="UP000292507">
    <property type="component" value="Unassembled WGS sequence"/>
</dbReference>
<dbReference type="RefSeq" id="WP_104527914.1">
    <property type="nucleotide sequence ID" value="NZ_POQT01000008.1"/>
</dbReference>
<dbReference type="OrthoDB" id="9814782at2"/>